<organism evidence="3 4">
    <name type="scientific">Larkinella humicola</name>
    <dbReference type="NCBI Taxonomy" id="2607654"/>
    <lineage>
        <taxon>Bacteria</taxon>
        <taxon>Pseudomonadati</taxon>
        <taxon>Bacteroidota</taxon>
        <taxon>Cytophagia</taxon>
        <taxon>Cytophagales</taxon>
        <taxon>Spirosomataceae</taxon>
        <taxon>Larkinella</taxon>
    </lineage>
</organism>
<accession>A0A5N1JP60</accession>
<dbReference type="Proteomes" id="UP000326344">
    <property type="component" value="Unassembled WGS sequence"/>
</dbReference>
<dbReference type="AlphaFoldDB" id="A0A5N1JP60"/>
<dbReference type="EMBL" id="VTWS01000001">
    <property type="protein sequence ID" value="KAA9357416.1"/>
    <property type="molecule type" value="Genomic_DNA"/>
</dbReference>
<dbReference type="Gene3D" id="3.90.1150.200">
    <property type="match status" value="2"/>
</dbReference>
<feature type="domain" description="YdhG-like" evidence="2">
    <location>
        <begin position="153"/>
        <end position="257"/>
    </location>
</feature>
<sequence>MNKPTTIDRYIADFPAETRELLEQIRETIRKAAPEAEETINYGMPTFTLKGNLVHFAGYKNHIGFYPSPSGIEAFQERLAVYKGAKGSVQFPIDQPLPLDLIADIVKFRVSENRQLAEAKPKKKPAPRTPKLSDSEQVMEHIQKLDPKLGPLVESIRQLFLSTDPDIGERIKWNHPSFYYTGDMKPFDPKEYKRELAVFNLHKGKIMLVFPSGAKITDPSGLLEGTYKDGRRIVFFTTQEDIDAKAAALQAAIKEWLRLVEK</sequence>
<proteinExistence type="predicted"/>
<name>A0A5N1JP60_9BACT</name>
<feature type="domain" description="YdhG-like" evidence="2">
    <location>
        <begin position="19"/>
        <end position="110"/>
    </location>
</feature>
<protein>
    <recommendedName>
        <fullName evidence="2">YdhG-like domain-containing protein</fullName>
    </recommendedName>
</protein>
<feature type="region of interest" description="Disordered" evidence="1">
    <location>
        <begin position="116"/>
        <end position="136"/>
    </location>
</feature>
<reference evidence="3 4" key="1">
    <citation type="submission" date="2019-09" db="EMBL/GenBank/DDBJ databases">
        <title>Genome Sequence of Larkinella sp MA1.</title>
        <authorList>
            <person name="Srinivasan S."/>
        </authorList>
    </citation>
    <scope>NUCLEOTIDE SEQUENCE [LARGE SCALE GENOMIC DNA]</scope>
    <source>
        <strain evidence="3 4">MA1</strain>
    </source>
</reference>
<gene>
    <name evidence="3" type="ORF">F0P93_06690</name>
</gene>
<dbReference type="RefSeq" id="WP_150875559.1">
    <property type="nucleotide sequence ID" value="NZ_VTWS01000001.1"/>
</dbReference>
<keyword evidence="4" id="KW-1185">Reference proteome</keyword>
<evidence type="ECO:0000313" key="4">
    <source>
        <dbReference type="Proteomes" id="UP000326344"/>
    </source>
</evidence>
<comment type="caution">
    <text evidence="3">The sequence shown here is derived from an EMBL/GenBank/DDBJ whole genome shotgun (WGS) entry which is preliminary data.</text>
</comment>
<evidence type="ECO:0000256" key="1">
    <source>
        <dbReference type="SAM" id="MobiDB-lite"/>
    </source>
</evidence>
<dbReference type="InterPro" id="IPR014922">
    <property type="entry name" value="YdhG-like"/>
</dbReference>
<dbReference type="SUPFAM" id="SSF159888">
    <property type="entry name" value="YdhG-like"/>
    <property type="match status" value="2"/>
</dbReference>
<evidence type="ECO:0000313" key="3">
    <source>
        <dbReference type="EMBL" id="KAA9357416.1"/>
    </source>
</evidence>
<evidence type="ECO:0000259" key="2">
    <source>
        <dbReference type="Pfam" id="PF08818"/>
    </source>
</evidence>
<dbReference type="Pfam" id="PF08818">
    <property type="entry name" value="DUF1801"/>
    <property type="match status" value="2"/>
</dbReference>